<feature type="compositionally biased region" description="Gly residues" evidence="1">
    <location>
        <begin position="1"/>
        <end position="23"/>
    </location>
</feature>
<keyword evidence="3" id="KW-1185">Reference proteome</keyword>
<feature type="compositionally biased region" description="Gly residues" evidence="1">
    <location>
        <begin position="124"/>
        <end position="134"/>
    </location>
</feature>
<name>A0A368MYK5_9FLAO</name>
<evidence type="ECO:0000313" key="3">
    <source>
        <dbReference type="Proteomes" id="UP000252172"/>
    </source>
</evidence>
<protein>
    <submittedName>
        <fullName evidence="2">Uncharacterized protein</fullName>
    </submittedName>
</protein>
<accession>A0A368MYK5</accession>
<feature type="compositionally biased region" description="Basic and acidic residues" evidence="1">
    <location>
        <begin position="183"/>
        <end position="206"/>
    </location>
</feature>
<dbReference type="Proteomes" id="UP000252172">
    <property type="component" value="Unassembled WGS sequence"/>
</dbReference>
<organism evidence="2 3">
    <name type="scientific">Chryseobacterium lacus</name>
    <dbReference type="NCBI Taxonomy" id="2058346"/>
    <lineage>
        <taxon>Bacteria</taxon>
        <taxon>Pseudomonadati</taxon>
        <taxon>Bacteroidota</taxon>
        <taxon>Flavobacteriia</taxon>
        <taxon>Flavobacteriales</taxon>
        <taxon>Weeksellaceae</taxon>
        <taxon>Chryseobacterium group</taxon>
        <taxon>Chryseobacterium</taxon>
    </lineage>
</organism>
<feature type="compositionally biased region" description="Pro residues" evidence="1">
    <location>
        <begin position="101"/>
        <end position="112"/>
    </location>
</feature>
<comment type="caution">
    <text evidence="2">The sequence shown here is derived from an EMBL/GenBank/DDBJ whole genome shotgun (WGS) entry which is preliminary data.</text>
</comment>
<reference evidence="2 3" key="1">
    <citation type="submission" date="2018-07" db="EMBL/GenBank/DDBJ databases">
        <title>Chryseobacterium lacus sp. nov., isolated from lake water.</title>
        <authorList>
            <person name="Li C.-M."/>
        </authorList>
    </citation>
    <scope>NUCLEOTIDE SEQUENCE [LARGE SCALE GENOMIC DNA]</scope>
    <source>
        <strain evidence="2 3">YLOS41</strain>
    </source>
</reference>
<evidence type="ECO:0000256" key="1">
    <source>
        <dbReference type="SAM" id="MobiDB-lite"/>
    </source>
</evidence>
<feature type="region of interest" description="Disordered" evidence="1">
    <location>
        <begin position="1"/>
        <end position="206"/>
    </location>
</feature>
<sequence length="206" mass="19876">GGGRAAAGGAGGGAGGAGGGAGGGPPPGRRPGAAGRISTAAVRRDRLRDGWEGPAGKVARGGPAAVSRRRRARPPRVLQPRRQQRSPNPGAEGASPRRRALPPPGAPPPRGGPAPARGRPPRGGAPGSLPGGPGRPSHGATALPPRPASPPLRGGGGGVGAGRTVPSAPRAGRAVGPGGSRLGENRRNAERAHGVRGDVGHPPDPS</sequence>
<evidence type="ECO:0000313" key="2">
    <source>
        <dbReference type="EMBL" id="RCU42079.1"/>
    </source>
</evidence>
<gene>
    <name evidence="2" type="ORF">DQ356_11145</name>
</gene>
<feature type="compositionally biased region" description="Low complexity" evidence="1">
    <location>
        <begin position="162"/>
        <end position="174"/>
    </location>
</feature>
<feature type="compositionally biased region" description="Low complexity" evidence="1">
    <location>
        <begin position="75"/>
        <end position="87"/>
    </location>
</feature>
<dbReference type="AlphaFoldDB" id="A0A368MYK5"/>
<dbReference type="EMBL" id="QPIE01000026">
    <property type="protein sequence ID" value="RCU42079.1"/>
    <property type="molecule type" value="Genomic_DNA"/>
</dbReference>
<feature type="compositionally biased region" description="Basic and acidic residues" evidence="1">
    <location>
        <begin position="42"/>
        <end position="51"/>
    </location>
</feature>
<feature type="non-terminal residue" evidence="2">
    <location>
        <position position="1"/>
    </location>
</feature>
<proteinExistence type="predicted"/>